<dbReference type="Pfam" id="PF09699">
    <property type="entry name" value="Paired_CXXCH_1"/>
    <property type="match status" value="6"/>
</dbReference>
<feature type="domain" description="Doubled CXXCH motif" evidence="2">
    <location>
        <begin position="322"/>
        <end position="369"/>
    </location>
</feature>
<dbReference type="PANTHER" id="PTHR39425">
    <property type="entry name" value="LIPOPROTEIN CYTOCHROME C"/>
    <property type="match status" value="1"/>
</dbReference>
<dbReference type="SUPFAM" id="SSF48695">
    <property type="entry name" value="Multiheme cytochromes"/>
    <property type="match status" value="2"/>
</dbReference>
<protein>
    <submittedName>
        <fullName evidence="3">Cytochrome c family protein</fullName>
    </submittedName>
</protein>
<dbReference type="Gene3D" id="1.10.1130.10">
    <property type="entry name" value="Flavocytochrome C3, Chain A"/>
    <property type="match status" value="1"/>
</dbReference>
<dbReference type="NCBIfam" id="TIGR01905">
    <property type="entry name" value="paired_CXXCH_1"/>
    <property type="match status" value="5"/>
</dbReference>
<name>A0A3B1DYR7_9ZZZZ</name>
<feature type="domain" description="Doubled CXXCH motif" evidence="2">
    <location>
        <begin position="162"/>
        <end position="200"/>
    </location>
</feature>
<dbReference type="AlphaFoldDB" id="A0A3B1DYR7"/>
<accession>A0A3B1DYR7</accession>
<dbReference type="CDD" id="cd08168">
    <property type="entry name" value="Cytochrom_C3"/>
    <property type="match status" value="1"/>
</dbReference>
<sequence length="482" mass="52527">MFNPFPILVRLERPPSRLWARLAACSLLASGSAWGQVTPPGNAGENTALNPSLQTCAGECHQDMLTQKVMHGPVLEDCAKCHVEDNKEDHTFFLLTTPEELCIKCHSIAPKSHGHEPVLNNDCMACHDAHGSKFPSVLVADPKGDLCAQCHDPKNMDGKFVHGPVVVGACVVCHEAHTSDEPALLRKPERETCLECHGEVDRTGEEGWHTHGALEQGCTGCHDPHASDHKFQLEATAPDLCLSCHEDTLHDQLTNAKIVHGALTQEGGCTDCHEAHGSTLPMLQKGSEVEACLRCHSQELKTATGETLTDMGALLANNPNHHGPIREGQCTVCHQPHAGDRFRLLEKDYPPAFYAPFKIDTFALCFTCHIPELVLEENGRGLTNFRQGDQNLHWLHVNQEKGRTCRACHEVHASQRAAHVREAVPFGDSGWMLEINFDVNAGGGSCTPGCHKTKTYRRGDTIEPPKPRSVLGIPEGPSAGGE</sequence>
<feature type="domain" description="Doubled CXXCH motif" evidence="2">
    <location>
        <begin position="211"/>
        <end position="248"/>
    </location>
</feature>
<feature type="domain" description="Doubled CXXCH motif" evidence="2">
    <location>
        <begin position="71"/>
        <end position="107"/>
    </location>
</feature>
<evidence type="ECO:0000313" key="3">
    <source>
        <dbReference type="EMBL" id="VAX41438.1"/>
    </source>
</evidence>
<reference evidence="3" key="1">
    <citation type="submission" date="2018-06" db="EMBL/GenBank/DDBJ databases">
        <authorList>
            <person name="Zhirakovskaya E."/>
        </authorList>
    </citation>
    <scope>NUCLEOTIDE SEQUENCE</scope>
</reference>
<organism evidence="3">
    <name type="scientific">hydrothermal vent metagenome</name>
    <dbReference type="NCBI Taxonomy" id="652676"/>
    <lineage>
        <taxon>unclassified sequences</taxon>
        <taxon>metagenomes</taxon>
        <taxon>ecological metagenomes</taxon>
    </lineage>
</organism>
<proteinExistence type="predicted"/>
<dbReference type="Gene3D" id="3.90.10.10">
    <property type="entry name" value="Cytochrome C3"/>
    <property type="match status" value="2"/>
</dbReference>
<dbReference type="InterPro" id="IPR010177">
    <property type="entry name" value="Paired_CXXCH_1"/>
</dbReference>
<dbReference type="InterPro" id="IPR036280">
    <property type="entry name" value="Multihaem_cyt_sf"/>
</dbReference>
<feature type="compositionally biased region" description="Basic and acidic residues" evidence="1">
    <location>
        <begin position="457"/>
        <end position="466"/>
    </location>
</feature>
<feature type="region of interest" description="Disordered" evidence="1">
    <location>
        <begin position="457"/>
        <end position="482"/>
    </location>
</feature>
<evidence type="ECO:0000256" key="1">
    <source>
        <dbReference type="SAM" id="MobiDB-lite"/>
    </source>
</evidence>
<dbReference type="PANTHER" id="PTHR39425:SF1">
    <property type="entry name" value="CYTOCHROME C7-LIKE DOMAIN-CONTAINING PROTEIN"/>
    <property type="match status" value="1"/>
</dbReference>
<feature type="domain" description="Doubled CXXCH motif" evidence="2">
    <location>
        <begin position="115"/>
        <end position="155"/>
    </location>
</feature>
<gene>
    <name evidence="3" type="ORF">MNBD_PLANCTO03-1559</name>
</gene>
<feature type="domain" description="Doubled CXXCH motif" evidence="2">
    <location>
        <begin position="265"/>
        <end position="298"/>
    </location>
</feature>
<evidence type="ECO:0000259" key="2">
    <source>
        <dbReference type="Pfam" id="PF09699"/>
    </source>
</evidence>
<dbReference type="EMBL" id="UOGK01000540">
    <property type="protein sequence ID" value="VAX41438.1"/>
    <property type="molecule type" value="Genomic_DNA"/>
</dbReference>